<dbReference type="Proteomes" id="UP000789508">
    <property type="component" value="Unassembled WGS sequence"/>
</dbReference>
<comment type="caution">
    <text evidence="1">The sequence shown here is derived from an EMBL/GenBank/DDBJ whole genome shotgun (WGS) entry which is preliminary data.</text>
</comment>
<feature type="non-terminal residue" evidence="1">
    <location>
        <position position="1"/>
    </location>
</feature>
<dbReference type="AlphaFoldDB" id="A0A9N9J4L7"/>
<evidence type="ECO:0000313" key="1">
    <source>
        <dbReference type="EMBL" id="CAG8761868.1"/>
    </source>
</evidence>
<sequence length="40" mass="4449">PDIELRFAAELIDGDAERAAALTQRTSSTSARIWEIVLDF</sequence>
<accession>A0A9N9J4L7</accession>
<name>A0A9N9J4L7_9GLOM</name>
<organism evidence="1 2">
    <name type="scientific">Ambispora leptoticha</name>
    <dbReference type="NCBI Taxonomy" id="144679"/>
    <lineage>
        <taxon>Eukaryota</taxon>
        <taxon>Fungi</taxon>
        <taxon>Fungi incertae sedis</taxon>
        <taxon>Mucoromycota</taxon>
        <taxon>Glomeromycotina</taxon>
        <taxon>Glomeromycetes</taxon>
        <taxon>Archaeosporales</taxon>
        <taxon>Ambisporaceae</taxon>
        <taxon>Ambispora</taxon>
    </lineage>
</organism>
<protein>
    <submittedName>
        <fullName evidence="1">2446_t:CDS:1</fullName>
    </submittedName>
</protein>
<feature type="non-terminal residue" evidence="1">
    <location>
        <position position="40"/>
    </location>
</feature>
<proteinExistence type="predicted"/>
<dbReference type="OrthoDB" id="2456327at2759"/>
<reference evidence="1" key="1">
    <citation type="submission" date="2021-06" db="EMBL/GenBank/DDBJ databases">
        <authorList>
            <person name="Kallberg Y."/>
            <person name="Tangrot J."/>
            <person name="Rosling A."/>
        </authorList>
    </citation>
    <scope>NUCLEOTIDE SEQUENCE</scope>
    <source>
        <strain evidence="1">FL130A</strain>
    </source>
</reference>
<evidence type="ECO:0000313" key="2">
    <source>
        <dbReference type="Proteomes" id="UP000789508"/>
    </source>
</evidence>
<dbReference type="EMBL" id="CAJVPS010046813">
    <property type="protein sequence ID" value="CAG8761868.1"/>
    <property type="molecule type" value="Genomic_DNA"/>
</dbReference>
<gene>
    <name evidence="1" type="ORF">ALEPTO_LOCUS13703</name>
</gene>
<keyword evidence="2" id="KW-1185">Reference proteome</keyword>